<dbReference type="InterPro" id="IPR011650">
    <property type="entry name" value="Peptidase_M20_dimer"/>
</dbReference>
<keyword evidence="10" id="KW-0170">Cobalt</keyword>
<dbReference type="RefSeq" id="WP_256311727.1">
    <property type="nucleotide sequence ID" value="NZ_JANGAC010000008.1"/>
</dbReference>
<dbReference type="InterPro" id="IPR002933">
    <property type="entry name" value="Peptidase_M20"/>
</dbReference>
<dbReference type="Gene3D" id="3.40.630.10">
    <property type="entry name" value="Zn peptidases"/>
    <property type="match status" value="2"/>
</dbReference>
<accession>A0ABT1SBL0</accession>
<dbReference type="PROSITE" id="PS00758">
    <property type="entry name" value="ARGE_DAPE_CPG2_1"/>
    <property type="match status" value="1"/>
</dbReference>
<evidence type="ECO:0000256" key="7">
    <source>
        <dbReference type="ARBA" id="ARBA00022723"/>
    </source>
</evidence>
<dbReference type="EMBL" id="JANGAC010000008">
    <property type="protein sequence ID" value="MCQ4923873.1"/>
    <property type="molecule type" value="Genomic_DNA"/>
</dbReference>
<evidence type="ECO:0000259" key="12">
    <source>
        <dbReference type="Pfam" id="PF07687"/>
    </source>
</evidence>
<comment type="pathway">
    <text evidence="3">Amino-acid biosynthesis; L-lysine biosynthesis via DAP pathway; LL-2,6-diaminopimelate from (S)-tetrahydrodipicolinate (succinylase route): step 3/3.</text>
</comment>
<dbReference type="Pfam" id="PF07687">
    <property type="entry name" value="M20_dimer"/>
    <property type="match status" value="1"/>
</dbReference>
<dbReference type="NCBIfam" id="TIGR01910">
    <property type="entry name" value="DapE-ArgE"/>
    <property type="match status" value="1"/>
</dbReference>
<dbReference type="Pfam" id="PF01546">
    <property type="entry name" value="Peptidase_M20"/>
    <property type="match status" value="1"/>
</dbReference>
<comment type="similarity">
    <text evidence="4">Belongs to the peptidase M20A family.</text>
</comment>
<evidence type="ECO:0000256" key="2">
    <source>
        <dbReference type="ARBA" id="ARBA00001947"/>
    </source>
</evidence>
<evidence type="ECO:0000256" key="1">
    <source>
        <dbReference type="ARBA" id="ARBA00001941"/>
    </source>
</evidence>
<name>A0ABT1SBL0_9FIRM</name>
<dbReference type="Proteomes" id="UP001524478">
    <property type="component" value="Unassembled WGS sequence"/>
</dbReference>
<evidence type="ECO:0000313" key="14">
    <source>
        <dbReference type="Proteomes" id="UP001524478"/>
    </source>
</evidence>
<dbReference type="CDD" id="cd08659">
    <property type="entry name" value="M20_ArgE_DapE-like"/>
    <property type="match status" value="1"/>
</dbReference>
<evidence type="ECO:0000256" key="6">
    <source>
        <dbReference type="ARBA" id="ARBA00016853"/>
    </source>
</evidence>
<dbReference type="SUPFAM" id="SSF53187">
    <property type="entry name" value="Zn-dependent exopeptidases"/>
    <property type="match status" value="1"/>
</dbReference>
<dbReference type="InterPro" id="IPR010182">
    <property type="entry name" value="ArgE/DapE"/>
</dbReference>
<evidence type="ECO:0000256" key="9">
    <source>
        <dbReference type="ARBA" id="ARBA00022833"/>
    </source>
</evidence>
<feature type="domain" description="Peptidase M20 dimerisation" evidence="12">
    <location>
        <begin position="177"/>
        <end position="287"/>
    </location>
</feature>
<comment type="caution">
    <text evidence="13">The sequence shown here is derived from an EMBL/GenBank/DDBJ whole genome shotgun (WGS) entry which is preliminary data.</text>
</comment>
<dbReference type="Gene3D" id="3.30.70.360">
    <property type="match status" value="1"/>
</dbReference>
<dbReference type="InterPro" id="IPR036264">
    <property type="entry name" value="Bact_exopeptidase_dim_dom"/>
</dbReference>
<dbReference type="InterPro" id="IPR050072">
    <property type="entry name" value="Peptidase_M20A"/>
</dbReference>
<dbReference type="InterPro" id="IPR001261">
    <property type="entry name" value="ArgE/DapE_CS"/>
</dbReference>
<dbReference type="EC" id="3.5.1.18" evidence="5"/>
<comment type="catalytic activity">
    <reaction evidence="11">
        <text>N-succinyl-(2S,6S)-2,6-diaminopimelate + H2O = (2S,6S)-2,6-diaminopimelate + succinate</text>
        <dbReference type="Rhea" id="RHEA:22608"/>
        <dbReference type="ChEBI" id="CHEBI:15377"/>
        <dbReference type="ChEBI" id="CHEBI:30031"/>
        <dbReference type="ChEBI" id="CHEBI:57609"/>
        <dbReference type="ChEBI" id="CHEBI:58087"/>
        <dbReference type="EC" id="3.5.1.18"/>
    </reaction>
</comment>
<comment type="cofactor">
    <cofactor evidence="1">
        <name>Co(2+)</name>
        <dbReference type="ChEBI" id="CHEBI:48828"/>
    </cofactor>
</comment>
<dbReference type="SUPFAM" id="SSF55031">
    <property type="entry name" value="Bacterial exopeptidase dimerisation domain"/>
    <property type="match status" value="1"/>
</dbReference>
<proteinExistence type="inferred from homology"/>
<evidence type="ECO:0000256" key="8">
    <source>
        <dbReference type="ARBA" id="ARBA00022801"/>
    </source>
</evidence>
<comment type="cofactor">
    <cofactor evidence="2">
        <name>Zn(2+)</name>
        <dbReference type="ChEBI" id="CHEBI:29105"/>
    </cofactor>
</comment>
<dbReference type="PANTHER" id="PTHR43808">
    <property type="entry name" value="ACETYLORNITHINE DEACETYLASE"/>
    <property type="match status" value="1"/>
</dbReference>
<organism evidence="13 14">
    <name type="scientific">Tissierella carlieri</name>
    <dbReference type="NCBI Taxonomy" id="689904"/>
    <lineage>
        <taxon>Bacteria</taxon>
        <taxon>Bacillati</taxon>
        <taxon>Bacillota</taxon>
        <taxon>Tissierellia</taxon>
        <taxon>Tissierellales</taxon>
        <taxon>Tissierellaceae</taxon>
        <taxon>Tissierella</taxon>
    </lineage>
</organism>
<keyword evidence="14" id="KW-1185">Reference proteome</keyword>
<evidence type="ECO:0000256" key="3">
    <source>
        <dbReference type="ARBA" id="ARBA00005130"/>
    </source>
</evidence>
<gene>
    <name evidence="13" type="ORF">NE686_12295</name>
</gene>
<evidence type="ECO:0000313" key="13">
    <source>
        <dbReference type="EMBL" id="MCQ4923873.1"/>
    </source>
</evidence>
<protein>
    <recommendedName>
        <fullName evidence="6">Probable succinyl-diaminopimelate desuccinylase</fullName>
        <ecNumber evidence="5">3.5.1.18</ecNumber>
    </recommendedName>
</protein>
<evidence type="ECO:0000256" key="10">
    <source>
        <dbReference type="ARBA" id="ARBA00023285"/>
    </source>
</evidence>
<evidence type="ECO:0000256" key="11">
    <source>
        <dbReference type="ARBA" id="ARBA00051301"/>
    </source>
</evidence>
<keyword evidence="8" id="KW-0378">Hydrolase</keyword>
<evidence type="ECO:0000256" key="4">
    <source>
        <dbReference type="ARBA" id="ARBA00006247"/>
    </source>
</evidence>
<reference evidence="13 14" key="1">
    <citation type="submission" date="2022-06" db="EMBL/GenBank/DDBJ databases">
        <title>Isolation of gut microbiota from human fecal samples.</title>
        <authorList>
            <person name="Pamer E.G."/>
            <person name="Barat B."/>
            <person name="Waligurski E."/>
            <person name="Medina S."/>
            <person name="Paddock L."/>
            <person name="Mostad J."/>
        </authorList>
    </citation>
    <scope>NUCLEOTIDE SEQUENCE [LARGE SCALE GENOMIC DNA]</scope>
    <source>
        <strain evidence="13 14">DFI.7.95</strain>
    </source>
</reference>
<keyword evidence="9" id="KW-0862">Zinc</keyword>
<sequence>MIDYKKFFSEEELIKLTQELVRIPSHKDAENREKEVAEYIYKFSKENGLEVEYQEVDGLRKNVIVNLKGEGTGKTLMFNGHMDTVPPYNMIIHPYGGEVKDGFIWGRGTSDMKGPIASMLIAMLAIKRSHKSMKGNIIFTGVLGEEEQSEGTEALVKSNIKADGAIVGEPSNYEYAIGHRGLEWIEIKVKGKAAHGGVPHLGINAISKTAKLILRIEERLMPKLAERDNEYMGPSVMNFGRIEGGSQPSTVADWCSIKIDRRYIPGESVDSVFKELEDIVLELKEEDREFDAEIIRMDNNFLTLDHLYLMTDPEDPIVIATKNALIQVIGEKPNLTRRRGWTDAALLSNFGNIPTVVTGPGDISYSHTKDERIPIKHLIDYVEIYCRIAEEFCQIQ</sequence>
<evidence type="ECO:0000256" key="5">
    <source>
        <dbReference type="ARBA" id="ARBA00011921"/>
    </source>
</evidence>
<keyword evidence="7" id="KW-0479">Metal-binding</keyword>